<accession>A0A1P8EMT1</accession>
<sequence>MQHVTLANHPYTLGRVLLLGLGLILLIDGLALIALNKSHFGVQVTCATGIFLTLSSLYGPTLLKKFAHRPRVLRWIYLGWTAFWLWLASVIIFFIFLSLQSFSTPQISTPRAIIVLGSGVENGQPSAILAERLNSAAYYAQHHPQALIILSGGLDTREQKTEAEVMAQYLQRKYPMLKNPVALENRSTSTELNLKNSQPILEQQHISLQDPIVLTTSDFHILRSKAIAHKQGYQQPIMLSAPTPLLSRYNTWLREYFAFISGWILREY</sequence>
<dbReference type="Pfam" id="PF02698">
    <property type="entry name" value="DUF218"/>
    <property type="match status" value="1"/>
</dbReference>
<dbReference type="PANTHER" id="PTHR30336">
    <property type="entry name" value="INNER MEMBRANE PROTEIN, PROBABLE PERMEASE"/>
    <property type="match status" value="1"/>
</dbReference>
<reference evidence="3 4" key="1">
    <citation type="submission" date="2016-08" db="EMBL/GenBank/DDBJ databases">
        <title>Complete genome sequence of Acinetobacter baylyi strain GFJ2.</title>
        <authorList>
            <person name="Tabata M."/>
            <person name="Kuboki S."/>
            <person name="Gibu N."/>
            <person name="Kinouchi Y."/>
            <person name="Vangnai A."/>
            <person name="Kasai D."/>
            <person name="Fukuda M."/>
        </authorList>
    </citation>
    <scope>NUCLEOTIDE SEQUENCE [LARGE SCALE GENOMIC DNA]</scope>
    <source>
        <strain evidence="3 4">GFJ2</strain>
    </source>
</reference>
<dbReference type="EMBL" id="CP016896">
    <property type="protein sequence ID" value="APV37550.1"/>
    <property type="molecule type" value="Genomic_DNA"/>
</dbReference>
<dbReference type="InterPro" id="IPR014729">
    <property type="entry name" value="Rossmann-like_a/b/a_fold"/>
</dbReference>
<feature type="transmembrane region" description="Helical" evidence="1">
    <location>
        <begin position="75"/>
        <end position="99"/>
    </location>
</feature>
<gene>
    <name evidence="3" type="ORF">BEN76_09560</name>
</gene>
<keyword evidence="1" id="KW-0812">Transmembrane</keyword>
<feature type="domain" description="DUF218" evidence="2">
    <location>
        <begin position="112"/>
        <end position="268"/>
    </location>
</feature>
<dbReference type="GO" id="GO:0043164">
    <property type="term" value="P:Gram-negative-bacterium-type cell wall biogenesis"/>
    <property type="evidence" value="ECO:0007669"/>
    <property type="project" value="TreeGrafter"/>
</dbReference>
<dbReference type="AlphaFoldDB" id="A0A1P8EMT1"/>
<name>A0A1P8EMT1_9GAMM</name>
<dbReference type="GO" id="GO:0005886">
    <property type="term" value="C:plasma membrane"/>
    <property type="evidence" value="ECO:0007669"/>
    <property type="project" value="TreeGrafter"/>
</dbReference>
<protein>
    <recommendedName>
        <fullName evidence="2">DUF218 domain-containing protein</fullName>
    </recommendedName>
</protein>
<keyword evidence="1" id="KW-0472">Membrane</keyword>
<feature type="transmembrane region" description="Helical" evidence="1">
    <location>
        <begin position="12"/>
        <end position="34"/>
    </location>
</feature>
<dbReference type="CDD" id="cd06259">
    <property type="entry name" value="YdcF-like"/>
    <property type="match status" value="1"/>
</dbReference>
<dbReference type="InterPro" id="IPR051599">
    <property type="entry name" value="Cell_Envelope_Assoc"/>
</dbReference>
<dbReference type="RefSeq" id="WP_076033588.1">
    <property type="nucleotide sequence ID" value="NZ_BKXY01000004.1"/>
</dbReference>
<dbReference type="Gene3D" id="3.40.50.620">
    <property type="entry name" value="HUPs"/>
    <property type="match status" value="1"/>
</dbReference>
<dbReference type="Proteomes" id="UP000185674">
    <property type="component" value="Chromosome"/>
</dbReference>
<organism evidence="3 4">
    <name type="scientific">Acinetobacter soli</name>
    <dbReference type="NCBI Taxonomy" id="487316"/>
    <lineage>
        <taxon>Bacteria</taxon>
        <taxon>Pseudomonadati</taxon>
        <taxon>Pseudomonadota</taxon>
        <taxon>Gammaproteobacteria</taxon>
        <taxon>Moraxellales</taxon>
        <taxon>Moraxellaceae</taxon>
        <taxon>Acinetobacter</taxon>
    </lineage>
</organism>
<dbReference type="KEGG" id="asol:BEN76_09560"/>
<evidence type="ECO:0000313" key="4">
    <source>
        <dbReference type="Proteomes" id="UP000185674"/>
    </source>
</evidence>
<dbReference type="PANTHER" id="PTHR30336:SF4">
    <property type="entry name" value="ENVELOPE BIOGENESIS FACTOR ELYC"/>
    <property type="match status" value="1"/>
</dbReference>
<keyword evidence="1" id="KW-1133">Transmembrane helix</keyword>
<evidence type="ECO:0000259" key="2">
    <source>
        <dbReference type="Pfam" id="PF02698"/>
    </source>
</evidence>
<dbReference type="eggNOG" id="COG1434">
    <property type="taxonomic scope" value="Bacteria"/>
</dbReference>
<dbReference type="InterPro" id="IPR003848">
    <property type="entry name" value="DUF218"/>
</dbReference>
<dbReference type="GO" id="GO:0000270">
    <property type="term" value="P:peptidoglycan metabolic process"/>
    <property type="evidence" value="ECO:0007669"/>
    <property type="project" value="TreeGrafter"/>
</dbReference>
<evidence type="ECO:0000313" key="3">
    <source>
        <dbReference type="EMBL" id="APV37550.1"/>
    </source>
</evidence>
<feature type="transmembrane region" description="Helical" evidence="1">
    <location>
        <begin position="40"/>
        <end position="63"/>
    </location>
</feature>
<proteinExistence type="predicted"/>
<evidence type="ECO:0000256" key="1">
    <source>
        <dbReference type="SAM" id="Phobius"/>
    </source>
</evidence>
<dbReference type="STRING" id="487316.BEN76_09560"/>